<dbReference type="InterPro" id="IPR006873">
    <property type="entry name" value="DUF620"/>
</dbReference>
<evidence type="ECO:0008006" key="4">
    <source>
        <dbReference type="Google" id="ProtNLM"/>
    </source>
</evidence>
<keyword evidence="3" id="KW-1185">Reference proteome</keyword>
<accession>A0A2I0B9E3</accession>
<organism evidence="2 3">
    <name type="scientific">Apostasia shenzhenica</name>
    <dbReference type="NCBI Taxonomy" id="1088818"/>
    <lineage>
        <taxon>Eukaryota</taxon>
        <taxon>Viridiplantae</taxon>
        <taxon>Streptophyta</taxon>
        <taxon>Embryophyta</taxon>
        <taxon>Tracheophyta</taxon>
        <taxon>Spermatophyta</taxon>
        <taxon>Magnoliopsida</taxon>
        <taxon>Liliopsida</taxon>
        <taxon>Asparagales</taxon>
        <taxon>Orchidaceae</taxon>
        <taxon>Apostasioideae</taxon>
        <taxon>Apostasia</taxon>
    </lineage>
</organism>
<feature type="region of interest" description="Disordered" evidence="1">
    <location>
        <begin position="208"/>
        <end position="229"/>
    </location>
</feature>
<dbReference type="OrthoDB" id="1065010at2759"/>
<dbReference type="PANTHER" id="PTHR31300">
    <property type="entry name" value="LIPASE"/>
    <property type="match status" value="1"/>
</dbReference>
<evidence type="ECO:0000313" key="3">
    <source>
        <dbReference type="Proteomes" id="UP000236161"/>
    </source>
</evidence>
<dbReference type="Proteomes" id="UP000236161">
    <property type="component" value="Unassembled WGS sequence"/>
</dbReference>
<sequence>MTPRPPAPARPTPTKRPSFAGSAPLRALAGHARPCGGERCGGKGSLVQNMHAWLKSQAFDKALDVPQQQLSGRTAELQLLLSVVGSPLIPMPVPADTAFSRSVRESSIQASTAKYILHQYIAAMGGQAVLMSVQSMYAVGKVRMNASEFHMGNDSSAAAPPATTRNGAGEIGGFVLWQKTPELWYFELIMAGCKMSAGCNGKVAWRQSTSEKSNASRGPPRPLRRSLQGLDPRSTANLFADAVCIGEKAINGEECFILKLEANAQVLKSRSSASFDIIRHTVWGYFSQRTGLLMQLEDSHLLRMKAGRGRPGAIIGAGPAAQLSGNSIGNNDASIFWETSMESVIEDYRYIDGINIAHSGRTAVTLFRYGEGSVNHKRRMEEIWSIEEADFNLKGLTMDYFLPPADLKIDND</sequence>
<reference evidence="2 3" key="1">
    <citation type="journal article" date="2017" name="Nature">
        <title>The Apostasia genome and the evolution of orchids.</title>
        <authorList>
            <person name="Zhang G.Q."/>
            <person name="Liu K.W."/>
            <person name="Li Z."/>
            <person name="Lohaus R."/>
            <person name="Hsiao Y.Y."/>
            <person name="Niu S.C."/>
            <person name="Wang J.Y."/>
            <person name="Lin Y.C."/>
            <person name="Xu Q."/>
            <person name="Chen L.J."/>
            <person name="Yoshida K."/>
            <person name="Fujiwara S."/>
            <person name="Wang Z.W."/>
            <person name="Zhang Y.Q."/>
            <person name="Mitsuda N."/>
            <person name="Wang M."/>
            <person name="Liu G.H."/>
            <person name="Pecoraro L."/>
            <person name="Huang H.X."/>
            <person name="Xiao X.J."/>
            <person name="Lin M."/>
            <person name="Wu X.Y."/>
            <person name="Wu W.L."/>
            <person name="Chen Y.Y."/>
            <person name="Chang S.B."/>
            <person name="Sakamoto S."/>
            <person name="Ohme-Takagi M."/>
            <person name="Yagi M."/>
            <person name="Zeng S.J."/>
            <person name="Shen C.Y."/>
            <person name="Yeh C.M."/>
            <person name="Luo Y.B."/>
            <person name="Tsai W.C."/>
            <person name="Van de Peer Y."/>
            <person name="Liu Z.J."/>
        </authorList>
    </citation>
    <scope>NUCLEOTIDE SEQUENCE [LARGE SCALE GENOMIC DNA]</scope>
    <source>
        <strain evidence="3">cv. Shenzhen</strain>
        <tissue evidence="2">Stem</tissue>
    </source>
</reference>
<feature type="compositionally biased region" description="Pro residues" evidence="1">
    <location>
        <begin position="1"/>
        <end position="11"/>
    </location>
</feature>
<gene>
    <name evidence="2" type="ORF">AXF42_Ash009629</name>
</gene>
<name>A0A2I0B9E3_9ASPA</name>
<evidence type="ECO:0000256" key="1">
    <source>
        <dbReference type="SAM" id="MobiDB-lite"/>
    </source>
</evidence>
<evidence type="ECO:0000313" key="2">
    <source>
        <dbReference type="EMBL" id="PKA64407.1"/>
    </source>
</evidence>
<proteinExistence type="predicted"/>
<dbReference type="AlphaFoldDB" id="A0A2I0B9E3"/>
<protein>
    <recommendedName>
        <fullName evidence="4">DUF620 domain-containing protein</fullName>
    </recommendedName>
</protein>
<dbReference type="EMBL" id="KZ451905">
    <property type="protein sequence ID" value="PKA64407.1"/>
    <property type="molecule type" value="Genomic_DNA"/>
</dbReference>
<feature type="region of interest" description="Disordered" evidence="1">
    <location>
        <begin position="1"/>
        <end position="21"/>
    </location>
</feature>
<dbReference type="STRING" id="1088818.A0A2I0B9E3"/>
<dbReference type="Pfam" id="PF04788">
    <property type="entry name" value="DUF620"/>
    <property type="match status" value="2"/>
</dbReference>
<dbReference type="PANTHER" id="PTHR31300:SF9">
    <property type="entry name" value="SPINDLE ASSEMBLY ABNORMAL PROTEIN (DUF620)"/>
    <property type="match status" value="1"/>
</dbReference>